<dbReference type="CDD" id="cd00085">
    <property type="entry name" value="HNHc"/>
    <property type="match status" value="1"/>
</dbReference>
<evidence type="ECO:0000259" key="1">
    <source>
        <dbReference type="SMART" id="SM00507"/>
    </source>
</evidence>
<dbReference type="AlphaFoldDB" id="A0A1K1Q8E4"/>
<dbReference type="GO" id="GO:0008270">
    <property type="term" value="F:zinc ion binding"/>
    <property type="evidence" value="ECO:0007669"/>
    <property type="project" value="InterPro"/>
</dbReference>
<evidence type="ECO:0000313" key="3">
    <source>
        <dbReference type="Proteomes" id="UP000182958"/>
    </source>
</evidence>
<reference evidence="3" key="1">
    <citation type="submission" date="2016-11" db="EMBL/GenBank/DDBJ databases">
        <authorList>
            <person name="Varghese N."/>
            <person name="Submissions S."/>
        </authorList>
    </citation>
    <scope>NUCLEOTIDE SEQUENCE [LARGE SCALE GENOMIC DNA]</scope>
    <source>
        <strain evidence="3">C3</strain>
    </source>
</reference>
<dbReference type="GO" id="GO:0004519">
    <property type="term" value="F:endonuclease activity"/>
    <property type="evidence" value="ECO:0007669"/>
    <property type="project" value="UniProtKB-KW"/>
</dbReference>
<keyword evidence="2" id="KW-0378">Hydrolase</keyword>
<dbReference type="EMBL" id="FPJA01000010">
    <property type="protein sequence ID" value="SFW55989.1"/>
    <property type="molecule type" value="Genomic_DNA"/>
</dbReference>
<dbReference type="RefSeq" id="WP_072306738.1">
    <property type="nucleotide sequence ID" value="NZ_FPJA01000010.1"/>
</dbReference>
<gene>
    <name evidence="2" type="ORF">SAMN02910323_2447</name>
</gene>
<feature type="domain" description="HNH nuclease" evidence="1">
    <location>
        <begin position="158"/>
        <end position="204"/>
    </location>
</feature>
<dbReference type="InterPro" id="IPR002711">
    <property type="entry name" value="HNH"/>
</dbReference>
<keyword evidence="3" id="KW-1185">Reference proteome</keyword>
<organism evidence="2 3">
    <name type="scientific">Selenomonas ruminantium</name>
    <dbReference type="NCBI Taxonomy" id="971"/>
    <lineage>
        <taxon>Bacteria</taxon>
        <taxon>Bacillati</taxon>
        <taxon>Bacillota</taxon>
        <taxon>Negativicutes</taxon>
        <taxon>Selenomonadales</taxon>
        <taxon>Selenomonadaceae</taxon>
        <taxon>Selenomonas</taxon>
    </lineage>
</organism>
<dbReference type="Proteomes" id="UP000182958">
    <property type="component" value="Unassembled WGS sequence"/>
</dbReference>
<dbReference type="InterPro" id="IPR003615">
    <property type="entry name" value="HNH_nuc"/>
</dbReference>
<proteinExistence type="predicted"/>
<name>A0A1K1Q8E4_SELRU</name>
<sequence>MDMMYDSGMHHNNTIDMMDMGTNHNLPDVSMPDMIGAEADFGEQALSLGMEVTAGNSADMMMYQDPLSHAQEFQPDPFLYQDDGLSGNSMNDVSNTSPVSYITNAHGGLMPFFNDVDSLPGVQNGMLTDSSQLQQIIDMGEIDGAQHIHEEDIVRSEEMKKAFLHKHGYTEVPIGYEVHHIVPLSEGGADDPQNMILLSETDHNNVTAAQKMFYGW</sequence>
<protein>
    <submittedName>
        <fullName evidence="2">HNH endonuclease</fullName>
    </submittedName>
</protein>
<dbReference type="Pfam" id="PF01844">
    <property type="entry name" value="HNH"/>
    <property type="match status" value="1"/>
</dbReference>
<keyword evidence="2" id="KW-0540">Nuclease</keyword>
<accession>A0A1K1Q8E4</accession>
<keyword evidence="2" id="KW-0255">Endonuclease</keyword>
<dbReference type="GO" id="GO:0003676">
    <property type="term" value="F:nucleic acid binding"/>
    <property type="evidence" value="ECO:0007669"/>
    <property type="project" value="InterPro"/>
</dbReference>
<dbReference type="SMART" id="SM00507">
    <property type="entry name" value="HNHc"/>
    <property type="match status" value="1"/>
</dbReference>
<evidence type="ECO:0000313" key="2">
    <source>
        <dbReference type="EMBL" id="SFW55989.1"/>
    </source>
</evidence>